<accession>A0A5B7JRY5</accession>
<dbReference type="Proteomes" id="UP000324222">
    <property type="component" value="Unassembled WGS sequence"/>
</dbReference>
<evidence type="ECO:0000313" key="3">
    <source>
        <dbReference type="Proteomes" id="UP000324222"/>
    </source>
</evidence>
<dbReference type="AlphaFoldDB" id="A0A5B7JRY5"/>
<protein>
    <submittedName>
        <fullName evidence="2">Uncharacterized protein</fullName>
    </submittedName>
</protein>
<feature type="compositionally biased region" description="Polar residues" evidence="1">
    <location>
        <begin position="88"/>
        <end position="111"/>
    </location>
</feature>
<proteinExistence type="predicted"/>
<feature type="compositionally biased region" description="Low complexity" evidence="1">
    <location>
        <begin position="70"/>
        <end position="87"/>
    </location>
</feature>
<reference evidence="2 3" key="1">
    <citation type="submission" date="2019-05" db="EMBL/GenBank/DDBJ databases">
        <title>Another draft genome of Portunus trituberculatus and its Hox gene families provides insights of decapod evolution.</title>
        <authorList>
            <person name="Jeong J.-H."/>
            <person name="Song I."/>
            <person name="Kim S."/>
            <person name="Choi T."/>
            <person name="Kim D."/>
            <person name="Ryu S."/>
            <person name="Kim W."/>
        </authorList>
    </citation>
    <scope>NUCLEOTIDE SEQUENCE [LARGE SCALE GENOMIC DNA]</scope>
    <source>
        <tissue evidence="2">Muscle</tissue>
    </source>
</reference>
<evidence type="ECO:0000313" key="2">
    <source>
        <dbReference type="EMBL" id="MPC97335.1"/>
    </source>
</evidence>
<name>A0A5B7JRY5_PORTR</name>
<organism evidence="2 3">
    <name type="scientific">Portunus trituberculatus</name>
    <name type="common">Swimming crab</name>
    <name type="synonym">Neptunus trituberculatus</name>
    <dbReference type="NCBI Taxonomy" id="210409"/>
    <lineage>
        <taxon>Eukaryota</taxon>
        <taxon>Metazoa</taxon>
        <taxon>Ecdysozoa</taxon>
        <taxon>Arthropoda</taxon>
        <taxon>Crustacea</taxon>
        <taxon>Multicrustacea</taxon>
        <taxon>Malacostraca</taxon>
        <taxon>Eumalacostraca</taxon>
        <taxon>Eucarida</taxon>
        <taxon>Decapoda</taxon>
        <taxon>Pleocyemata</taxon>
        <taxon>Brachyura</taxon>
        <taxon>Eubrachyura</taxon>
        <taxon>Portunoidea</taxon>
        <taxon>Portunidae</taxon>
        <taxon>Portuninae</taxon>
        <taxon>Portunus</taxon>
    </lineage>
</organism>
<keyword evidence="3" id="KW-1185">Reference proteome</keyword>
<feature type="region of interest" description="Disordered" evidence="1">
    <location>
        <begin position="61"/>
        <end position="111"/>
    </location>
</feature>
<dbReference type="OrthoDB" id="26687at2759"/>
<evidence type="ECO:0000256" key="1">
    <source>
        <dbReference type="SAM" id="MobiDB-lite"/>
    </source>
</evidence>
<dbReference type="EMBL" id="VSRR010109489">
    <property type="protein sequence ID" value="MPC97335.1"/>
    <property type="molecule type" value="Genomic_DNA"/>
</dbReference>
<sequence length="138" mass="15287">MERDEQFERWWESVLVLDDKEAWRLSCQIEPQGIASTSSGSSTSQFFFDNDSLCSPLSHNDSCSLERKMSTSSSSSSLPSLDVSVHSGGTTTSGRTPDRSVSTTQLNQPHQASPYITPDFYIIRVSIESSAHEIEGEF</sequence>
<comment type="caution">
    <text evidence="2">The sequence shown here is derived from an EMBL/GenBank/DDBJ whole genome shotgun (WGS) entry which is preliminary data.</text>
</comment>
<gene>
    <name evidence="2" type="ORF">E2C01_092646</name>
</gene>